<dbReference type="AlphaFoldDB" id="A0A871BCN3"/>
<evidence type="ECO:0000313" key="3">
    <source>
        <dbReference type="EMBL" id="QOS10768.1"/>
    </source>
</evidence>
<dbReference type="Proteomes" id="UP000663064">
    <property type="component" value="Chromosome"/>
</dbReference>
<proteinExistence type="predicted"/>
<dbReference type="GeneID" id="59458283"/>
<evidence type="ECO:0000313" key="4">
    <source>
        <dbReference type="Proteomes" id="UP000663064"/>
    </source>
</evidence>
<dbReference type="RefSeq" id="WP_004973032.1">
    <property type="nucleotide sequence ID" value="NZ_CP063205.1"/>
</dbReference>
<name>A0A871BCN3_HALGI</name>
<feature type="transmembrane region" description="Helical" evidence="2">
    <location>
        <begin position="134"/>
        <end position="154"/>
    </location>
</feature>
<evidence type="ECO:0000256" key="1">
    <source>
        <dbReference type="SAM" id="MobiDB-lite"/>
    </source>
</evidence>
<feature type="transmembrane region" description="Helical" evidence="2">
    <location>
        <begin position="69"/>
        <end position="88"/>
    </location>
</feature>
<feature type="transmembrane region" description="Helical" evidence="2">
    <location>
        <begin position="255"/>
        <end position="276"/>
    </location>
</feature>
<feature type="transmembrane region" description="Helical" evidence="2">
    <location>
        <begin position="161"/>
        <end position="182"/>
    </location>
</feature>
<feature type="compositionally biased region" description="Basic and acidic residues" evidence="1">
    <location>
        <begin position="361"/>
        <end position="370"/>
    </location>
</feature>
<feature type="region of interest" description="Disordered" evidence="1">
    <location>
        <begin position="330"/>
        <end position="370"/>
    </location>
</feature>
<dbReference type="Pfam" id="PF19590">
    <property type="entry name" value="TrbL_3"/>
    <property type="match status" value="1"/>
</dbReference>
<dbReference type="EMBL" id="CP063205">
    <property type="protein sequence ID" value="QOS10768.1"/>
    <property type="molecule type" value="Genomic_DNA"/>
</dbReference>
<accession>A0A871BCN3</accession>
<sequence length="370" mass="39258">MADSTLSELGSEWFADILTAVTGWFQRGITDGYEQLTAAAFGTPTPQTESVLGIGVPTNEPWQSLHETLVAGETTFLALLLLVMAVQARNTIRVFNLGNPLIARATSRSAWTGGVLIVCWYWIAATSLTLVDAVTLLLLPPVTSVGTLLSDLLVVTITNPILAFGLGALGALGMWALQALFVVRDLLLFGYIFAMPFGLAVTYANLPVVSRLTASLCRRFIPLLILPLPIALLFGAYDLILTSFANFGLLPASAFARYLLATSLPLVSVYIAWRLFRDVIPRTTRAVQRTGRLAATAGTVVGAGVVSGPAGAASVAKLGARSAAARAVETTLEPSSPPPTATQHDHVASDANGQRGVPTYRRTENDPGYY</sequence>
<gene>
    <name evidence="3" type="ORF">HfgLR_03105</name>
</gene>
<keyword evidence="2" id="KW-1133">Transmembrane helix</keyword>
<keyword evidence="2" id="KW-0812">Transmembrane</keyword>
<keyword evidence="2" id="KW-0472">Membrane</keyword>
<dbReference type="InterPro" id="IPR045782">
    <property type="entry name" value="TrbL_3"/>
</dbReference>
<evidence type="ECO:0000256" key="2">
    <source>
        <dbReference type="SAM" id="Phobius"/>
    </source>
</evidence>
<organism evidence="3 4">
    <name type="scientific">Haloferax gibbonsii</name>
    <dbReference type="NCBI Taxonomy" id="35746"/>
    <lineage>
        <taxon>Archaea</taxon>
        <taxon>Methanobacteriati</taxon>
        <taxon>Methanobacteriota</taxon>
        <taxon>Stenosarchaea group</taxon>
        <taxon>Halobacteria</taxon>
        <taxon>Halobacteriales</taxon>
        <taxon>Haloferacaceae</taxon>
        <taxon>Haloferax</taxon>
    </lineage>
</organism>
<reference evidence="3" key="1">
    <citation type="journal article" date="2021" name="Front. Microbiol.">
        <title>Cellular and Genomic Properties of Haloferax gibbonsii LR2-5, the Host of Euryarchaeal Virus HFTV1.</title>
        <authorList>
            <person name="Tittes C."/>
            <person name="Schwarzer S."/>
            <person name="Pfeiffer F."/>
            <person name="Dyall-Smith M."/>
            <person name="Rodriguez-Franco M."/>
            <person name="Oksanen H.M."/>
            <person name="Quax T.E.F."/>
        </authorList>
    </citation>
    <scope>NUCLEOTIDE SEQUENCE</scope>
    <source>
        <strain evidence="3">LR2-5</strain>
    </source>
</reference>
<protein>
    <submittedName>
        <fullName evidence="3">Uncharacterized protein</fullName>
    </submittedName>
</protein>
<feature type="transmembrane region" description="Helical" evidence="2">
    <location>
        <begin position="220"/>
        <end position="240"/>
    </location>
</feature>
<feature type="transmembrane region" description="Helical" evidence="2">
    <location>
        <begin position="188"/>
        <end position="208"/>
    </location>
</feature>
<feature type="transmembrane region" description="Helical" evidence="2">
    <location>
        <begin position="109"/>
        <end position="128"/>
    </location>
</feature>